<name>A0A1I6UPJ7_9BACI</name>
<dbReference type="AlphaFoldDB" id="A0A1I6UPJ7"/>
<protein>
    <recommendedName>
        <fullName evidence="6">Thioredoxin domain-containing protein</fullName>
    </recommendedName>
</protein>
<evidence type="ECO:0000313" key="3">
    <source>
        <dbReference type="EMBL" id="SFT03197.1"/>
    </source>
</evidence>
<keyword evidence="1" id="KW-1133">Transmembrane helix</keyword>
<proteinExistence type="predicted"/>
<gene>
    <name evidence="2" type="ORF">HMI01_23830</name>
    <name evidence="3" type="ORF">SAMN05421668_13015</name>
</gene>
<dbReference type="OrthoDB" id="32134at2"/>
<organism evidence="3 4">
    <name type="scientific">Halolactibacillus miurensis</name>
    <dbReference type="NCBI Taxonomy" id="306541"/>
    <lineage>
        <taxon>Bacteria</taxon>
        <taxon>Bacillati</taxon>
        <taxon>Bacillota</taxon>
        <taxon>Bacilli</taxon>
        <taxon>Bacillales</taxon>
        <taxon>Bacillaceae</taxon>
        <taxon>Halolactibacillus</taxon>
    </lineage>
</organism>
<dbReference type="Gene3D" id="3.40.30.10">
    <property type="entry name" value="Glutaredoxin"/>
    <property type="match status" value="1"/>
</dbReference>
<evidence type="ECO:0000313" key="2">
    <source>
        <dbReference type="EMBL" id="GEM05395.1"/>
    </source>
</evidence>
<dbReference type="EMBL" id="FPAI01000030">
    <property type="protein sequence ID" value="SFT03197.1"/>
    <property type="molecule type" value="Genomic_DNA"/>
</dbReference>
<dbReference type="SUPFAM" id="SSF52833">
    <property type="entry name" value="Thioredoxin-like"/>
    <property type="match status" value="1"/>
</dbReference>
<dbReference type="InterPro" id="IPR036249">
    <property type="entry name" value="Thioredoxin-like_sf"/>
</dbReference>
<dbReference type="RefSeq" id="WP_062319758.1">
    <property type="nucleotide sequence ID" value="NZ_BJWJ01000032.1"/>
</dbReference>
<keyword evidence="1" id="KW-0472">Membrane</keyword>
<keyword evidence="5" id="KW-1185">Reference proteome</keyword>
<dbReference type="Proteomes" id="UP000199139">
    <property type="component" value="Unassembled WGS sequence"/>
</dbReference>
<feature type="transmembrane region" description="Helical" evidence="1">
    <location>
        <begin position="7"/>
        <end position="25"/>
    </location>
</feature>
<keyword evidence="1" id="KW-0812">Transmembrane</keyword>
<evidence type="ECO:0008006" key="6">
    <source>
        <dbReference type="Google" id="ProtNLM"/>
    </source>
</evidence>
<reference evidence="3 4" key="1">
    <citation type="submission" date="2016-10" db="EMBL/GenBank/DDBJ databases">
        <authorList>
            <person name="de Groot N.N."/>
        </authorList>
    </citation>
    <scope>NUCLEOTIDE SEQUENCE [LARGE SCALE GENOMIC DNA]</scope>
    <source>
        <strain evidence="3 4">DSM 17074</strain>
    </source>
</reference>
<evidence type="ECO:0000313" key="5">
    <source>
        <dbReference type="Proteomes" id="UP000321773"/>
    </source>
</evidence>
<reference evidence="2 5" key="2">
    <citation type="submission" date="2019-07" db="EMBL/GenBank/DDBJ databases">
        <title>Whole genome shotgun sequence of Halolactibacillus miurensis NBRC 100873.</title>
        <authorList>
            <person name="Hosoyama A."/>
            <person name="Uohara A."/>
            <person name="Ohji S."/>
            <person name="Ichikawa N."/>
        </authorList>
    </citation>
    <scope>NUCLEOTIDE SEQUENCE [LARGE SCALE GENOMIC DNA]</scope>
    <source>
        <strain evidence="2 5">NBRC 100873</strain>
    </source>
</reference>
<accession>A0A1I6UPJ7</accession>
<sequence length="190" mass="22298">MRNKRRIGISTAIIILVIVSLIFIFNTSKTEHDFITSSEVFNQEGEYFVYFWQEECRYCQEIEADIQDYEENGRLPLYVVDMTKPDNRELWYDWETHHDVNDVIIGYVEDGEEFYEEDPEVYLNDSEIQYELIIEDEQIIAQHQTAFFNPSPTELDSLDIVTTPALLHVSDTTQLVVGVEEALALLEQEQ</sequence>
<evidence type="ECO:0000256" key="1">
    <source>
        <dbReference type="SAM" id="Phobius"/>
    </source>
</evidence>
<dbReference type="EMBL" id="BJWJ01000032">
    <property type="protein sequence ID" value="GEM05395.1"/>
    <property type="molecule type" value="Genomic_DNA"/>
</dbReference>
<dbReference type="Proteomes" id="UP000321773">
    <property type="component" value="Unassembled WGS sequence"/>
</dbReference>
<evidence type="ECO:0000313" key="4">
    <source>
        <dbReference type="Proteomes" id="UP000199139"/>
    </source>
</evidence>